<keyword evidence="4 12" id="KW-0812">Transmembrane</keyword>
<organism evidence="15 16">
    <name type="scientific">Anopheles farauti</name>
    <dbReference type="NCBI Taxonomy" id="69004"/>
    <lineage>
        <taxon>Eukaryota</taxon>
        <taxon>Metazoa</taxon>
        <taxon>Ecdysozoa</taxon>
        <taxon>Arthropoda</taxon>
        <taxon>Hexapoda</taxon>
        <taxon>Insecta</taxon>
        <taxon>Pterygota</taxon>
        <taxon>Neoptera</taxon>
        <taxon>Endopterygota</taxon>
        <taxon>Diptera</taxon>
        <taxon>Nematocera</taxon>
        <taxon>Culicoidea</taxon>
        <taxon>Culicidae</taxon>
        <taxon>Anophelinae</taxon>
        <taxon>Anopheles</taxon>
    </lineage>
</organism>
<sequence>MKLSIGLSLLVLSLRQTVRGDIILLDDLSFGIASTIVRRHYRDPETYVKAFVRNGNSSTATIAQRDLLDDLLRSGDSGDWVMVSFEDLPASEWRPAYYGVFFALDYGSLCALLDEITYETHHFYGLYTIFIEQFADREVLDEVMRKLWSISVMNVVVVVEDSDRDEYVAYSYNPYREQRCGKAEPYEAGRYVNGSWTNLDDWFPNRLRNLNGCPLRVGTVNIKPCSIFYYEANRTTHRGIEVSQMVNLSKKLNFTIDYRVPEGNVKWGIMRSTNSTGLVGLIQRKEVDVGFGSMGIGAARVQYLRQGTPSRYGQIRMAIPPKRPYTSFEKLFQPFSLQTWLCVVLCHAFISALAWAMVGWGKVRVETQLSHTFYTMWVLLMGGSCGRLRLDSTRIFIVSFILNMLVVRTLYHAAMFEKLQASDSLASDLNTFDEINRAGKMYYMHRTITLYFNDNPLVGPRRILIIQNDTMDWEEILYSMSQHKANFVVALPLDCIKYYVKMNGKRGLVYLGKHTELTYNTAFYYPKTTPLQEPFSALILTFHSAGLVNYWAQEFEDNRFWSNARTDPEPASLQWDHISGAVYLCGAMHLLACAVFVAELGYALRDGHCAGFDPELTPAKDSSAIAAVLNEHYRAIDSVVHVRVRNGNCSSATLLQADLINDMTRLNSDWMIVTLGDLPPQQQRPAYYSVFFALDYDSLHALLVEITYETHQFYGFYTIFVEQLADREVLDEVMRKLWSISVMNVVVIVEDSDGDEYVAYSYNPYQEQHCGKAEPYEAGRYVNGSWTNLDDWFPDRLLNMHACTLSVGVIEMKPYSMSRLEGNRTVRFGLEVNMVDTVASRLNFTIRYVQPKDNVKWGILHPKNSTGLVGMLQRHEADLGFGSLGVSLSRHTYLKMSTPSYLTQMVMAIPPKRPYTSLEKLFQPFTIDAWLCIAFGYAAFGVVTLVLVRIAARGVLQEHLRHPLYMLWVLLLGGSGSRWRLNSTRLFFTGFLLNTLVMRTLYQAGMFQRLQSSASLASDLNTLSAINKAGLNYNMFRSTLQFYKDNPMVPASRIRLVQNDHQEWDELFEALAHDRLGGVMASPADYVAYYVKRRGKYGVVYLGKNTGFMFNLGIQYPKATPLQGAFDAWILRLHASGLVHNWLEQYRDNRYWTNAKEDPVPASLKWNQISGGFALCGVLLVLASLVFLGELLYYHGYRLCPGRMMRAKKSQTKPKKVV</sequence>
<dbReference type="GO" id="GO:0015276">
    <property type="term" value="F:ligand-gated monoatomic ion channel activity"/>
    <property type="evidence" value="ECO:0007669"/>
    <property type="project" value="InterPro"/>
</dbReference>
<evidence type="ECO:0000256" key="13">
    <source>
        <dbReference type="SAM" id="SignalP"/>
    </source>
</evidence>
<dbReference type="Pfam" id="PF10613">
    <property type="entry name" value="Lig_chan-Glu_bd"/>
    <property type="match status" value="1"/>
</dbReference>
<dbReference type="Proteomes" id="UP000075886">
    <property type="component" value="Unassembled WGS sequence"/>
</dbReference>
<evidence type="ECO:0000256" key="9">
    <source>
        <dbReference type="ARBA" id="ARBA00023180"/>
    </source>
</evidence>
<dbReference type="Gene3D" id="1.10.287.70">
    <property type="match status" value="2"/>
</dbReference>
<dbReference type="InterPro" id="IPR056198">
    <property type="entry name" value="LBD_receptor"/>
</dbReference>
<name>A0A182QST3_9DIPT</name>
<feature type="transmembrane region" description="Helical" evidence="12">
    <location>
        <begin position="395"/>
        <end position="411"/>
    </location>
</feature>
<evidence type="ECO:0000256" key="4">
    <source>
        <dbReference type="ARBA" id="ARBA00022692"/>
    </source>
</evidence>
<keyword evidence="3" id="KW-1003">Cell membrane</keyword>
<dbReference type="SMART" id="SM00918">
    <property type="entry name" value="Lig_chan-Glu_bd"/>
    <property type="match status" value="1"/>
</dbReference>
<reference evidence="16" key="1">
    <citation type="submission" date="2014-01" db="EMBL/GenBank/DDBJ databases">
        <title>The Genome Sequence of Anopheles farauti FAR1 (V2).</title>
        <authorList>
            <consortium name="The Broad Institute Genomics Platform"/>
            <person name="Neafsey D.E."/>
            <person name="Besansky N."/>
            <person name="Howell P."/>
            <person name="Walton C."/>
            <person name="Young S.K."/>
            <person name="Zeng Q."/>
            <person name="Gargeya S."/>
            <person name="Fitzgerald M."/>
            <person name="Haas B."/>
            <person name="Abouelleil A."/>
            <person name="Allen A.W."/>
            <person name="Alvarado L."/>
            <person name="Arachchi H.M."/>
            <person name="Berlin A.M."/>
            <person name="Chapman S.B."/>
            <person name="Gainer-Dewar J."/>
            <person name="Goldberg J."/>
            <person name="Griggs A."/>
            <person name="Gujja S."/>
            <person name="Hansen M."/>
            <person name="Howarth C."/>
            <person name="Imamovic A."/>
            <person name="Ireland A."/>
            <person name="Larimer J."/>
            <person name="McCowan C."/>
            <person name="Murphy C."/>
            <person name="Pearson M."/>
            <person name="Poon T.W."/>
            <person name="Priest M."/>
            <person name="Roberts A."/>
            <person name="Saif S."/>
            <person name="Shea T."/>
            <person name="Sisk P."/>
            <person name="Sykes S."/>
            <person name="Wortman J."/>
            <person name="Nusbaum C."/>
            <person name="Birren B."/>
        </authorList>
    </citation>
    <scope>NUCLEOTIDE SEQUENCE [LARGE SCALE GENOMIC DNA]</scope>
    <source>
        <strain evidence="16">FAR1</strain>
    </source>
</reference>
<feature type="transmembrane region" description="Helical" evidence="12">
    <location>
        <begin position="337"/>
        <end position="360"/>
    </location>
</feature>
<evidence type="ECO:0000256" key="12">
    <source>
        <dbReference type="SAM" id="Phobius"/>
    </source>
</evidence>
<evidence type="ECO:0000256" key="2">
    <source>
        <dbReference type="ARBA" id="ARBA00022448"/>
    </source>
</evidence>
<dbReference type="GO" id="GO:0005886">
    <property type="term" value="C:plasma membrane"/>
    <property type="evidence" value="ECO:0007669"/>
    <property type="project" value="UniProtKB-SubCell"/>
</dbReference>
<protein>
    <recommendedName>
        <fullName evidence="14">Ionotropic glutamate receptor L-glutamate and glycine-binding domain-containing protein</fullName>
    </recommendedName>
</protein>
<evidence type="ECO:0000256" key="7">
    <source>
        <dbReference type="ARBA" id="ARBA00023136"/>
    </source>
</evidence>
<feature type="signal peptide" evidence="13">
    <location>
        <begin position="1"/>
        <end position="20"/>
    </location>
</feature>
<dbReference type="InterPro" id="IPR019594">
    <property type="entry name" value="Glu/Gly-bd"/>
</dbReference>
<feature type="domain" description="Ionotropic glutamate receptor L-glutamate and glycine-binding" evidence="14">
    <location>
        <begin position="814"/>
        <end position="874"/>
    </location>
</feature>
<dbReference type="AlphaFoldDB" id="A0A182QST3"/>
<keyword evidence="2" id="KW-0813">Transport</keyword>
<reference evidence="15" key="2">
    <citation type="submission" date="2020-05" db="UniProtKB">
        <authorList>
            <consortium name="EnsemblMetazoa"/>
        </authorList>
    </citation>
    <scope>IDENTIFICATION</scope>
    <source>
        <strain evidence="15">FAR1</strain>
    </source>
</reference>
<keyword evidence="10" id="KW-1071">Ligand-gated ion channel</keyword>
<evidence type="ECO:0000313" key="16">
    <source>
        <dbReference type="Proteomes" id="UP000075886"/>
    </source>
</evidence>
<keyword evidence="13" id="KW-0732">Signal</keyword>
<feature type="transmembrane region" description="Helical" evidence="12">
    <location>
        <begin position="1173"/>
        <end position="1194"/>
    </location>
</feature>
<dbReference type="STRING" id="69004.A0A182QST3"/>
<keyword evidence="16" id="KW-1185">Reference proteome</keyword>
<evidence type="ECO:0000256" key="10">
    <source>
        <dbReference type="ARBA" id="ARBA00023286"/>
    </source>
</evidence>
<evidence type="ECO:0000259" key="14">
    <source>
        <dbReference type="SMART" id="SM00918"/>
    </source>
</evidence>
<evidence type="ECO:0000256" key="3">
    <source>
        <dbReference type="ARBA" id="ARBA00022475"/>
    </source>
</evidence>
<dbReference type="PANTHER" id="PTHR42643:SF30">
    <property type="entry name" value="IONOTROPIC RECEPTOR 40A-RELATED"/>
    <property type="match status" value="1"/>
</dbReference>
<feature type="transmembrane region" description="Helical" evidence="12">
    <location>
        <begin position="927"/>
        <end position="952"/>
    </location>
</feature>
<evidence type="ECO:0000256" key="1">
    <source>
        <dbReference type="ARBA" id="ARBA00004651"/>
    </source>
</evidence>
<dbReference type="PANTHER" id="PTHR42643">
    <property type="entry name" value="IONOTROPIC RECEPTOR 20A-RELATED"/>
    <property type="match status" value="1"/>
</dbReference>
<keyword evidence="11" id="KW-0407">Ion channel</keyword>
<evidence type="ECO:0000256" key="8">
    <source>
        <dbReference type="ARBA" id="ARBA00023170"/>
    </source>
</evidence>
<feature type="chain" id="PRO_5008133367" description="Ionotropic glutamate receptor L-glutamate and glycine-binding domain-containing protein" evidence="13">
    <location>
        <begin position="21"/>
        <end position="1218"/>
    </location>
</feature>
<dbReference type="Pfam" id="PF24061">
    <property type="entry name" value="LBD_receptor"/>
    <property type="match status" value="2"/>
</dbReference>
<dbReference type="VEuPathDB" id="VectorBase:AFAF016112"/>
<dbReference type="InterPro" id="IPR052192">
    <property type="entry name" value="Insect_Ionotropic_Sensory_Rcpt"/>
</dbReference>
<keyword evidence="5 12" id="KW-1133">Transmembrane helix</keyword>
<evidence type="ECO:0000313" key="15">
    <source>
        <dbReference type="EnsemblMetazoa" id="AFAF016112-PA"/>
    </source>
</evidence>
<keyword evidence="8" id="KW-0675">Receptor</keyword>
<comment type="subcellular location">
    <subcellularLocation>
        <location evidence="1">Cell membrane</location>
        <topology evidence="1">Multi-pass membrane protein</topology>
    </subcellularLocation>
</comment>
<proteinExistence type="predicted"/>
<dbReference type="EMBL" id="AXCN02000034">
    <property type="status" value="NOT_ANNOTATED_CDS"/>
    <property type="molecule type" value="Genomic_DNA"/>
</dbReference>
<keyword evidence="7 12" id="KW-0472">Membrane</keyword>
<dbReference type="EnsemblMetazoa" id="AFAF016112-RA">
    <property type="protein sequence ID" value="AFAF016112-PA"/>
    <property type="gene ID" value="AFAF016112"/>
</dbReference>
<evidence type="ECO:0000256" key="6">
    <source>
        <dbReference type="ARBA" id="ARBA00023065"/>
    </source>
</evidence>
<evidence type="ECO:0000256" key="11">
    <source>
        <dbReference type="ARBA" id="ARBA00023303"/>
    </source>
</evidence>
<dbReference type="Gene3D" id="3.40.190.10">
    <property type="entry name" value="Periplasmic binding protein-like II"/>
    <property type="match status" value="2"/>
</dbReference>
<evidence type="ECO:0000256" key="5">
    <source>
        <dbReference type="ARBA" id="ARBA00022989"/>
    </source>
</evidence>
<keyword evidence="9" id="KW-0325">Glycoprotein</keyword>
<dbReference type="SUPFAM" id="SSF53850">
    <property type="entry name" value="Periplasmic binding protein-like II"/>
    <property type="match status" value="2"/>
</dbReference>
<keyword evidence="6" id="KW-0406">Ion transport</keyword>
<accession>A0A182QST3</accession>